<evidence type="ECO:0000313" key="7">
    <source>
        <dbReference type="Proteomes" id="UP000776252"/>
    </source>
</evidence>
<evidence type="ECO:0000256" key="2">
    <source>
        <dbReference type="ARBA" id="ARBA00023125"/>
    </source>
</evidence>
<dbReference type="PANTHER" id="PTHR30146">
    <property type="entry name" value="LACI-RELATED TRANSCRIPTIONAL REPRESSOR"/>
    <property type="match status" value="1"/>
</dbReference>
<dbReference type="InterPro" id="IPR000843">
    <property type="entry name" value="HTH_LacI"/>
</dbReference>
<dbReference type="CDD" id="cd01392">
    <property type="entry name" value="HTH_LacI"/>
    <property type="match status" value="1"/>
</dbReference>
<evidence type="ECO:0000259" key="5">
    <source>
        <dbReference type="PROSITE" id="PS50943"/>
    </source>
</evidence>
<evidence type="ECO:0000259" key="4">
    <source>
        <dbReference type="PROSITE" id="PS50932"/>
    </source>
</evidence>
<dbReference type="Pfam" id="PF13377">
    <property type="entry name" value="Peripla_BP_3"/>
    <property type="match status" value="1"/>
</dbReference>
<keyword evidence="1" id="KW-0805">Transcription regulation</keyword>
<dbReference type="PANTHER" id="PTHR30146:SF109">
    <property type="entry name" value="HTH-TYPE TRANSCRIPTIONAL REGULATOR GALS"/>
    <property type="match status" value="1"/>
</dbReference>
<evidence type="ECO:0000256" key="3">
    <source>
        <dbReference type="ARBA" id="ARBA00023163"/>
    </source>
</evidence>
<keyword evidence="7" id="KW-1185">Reference proteome</keyword>
<proteinExistence type="predicted"/>
<dbReference type="Pfam" id="PF00356">
    <property type="entry name" value="LacI"/>
    <property type="match status" value="1"/>
</dbReference>
<evidence type="ECO:0000256" key="1">
    <source>
        <dbReference type="ARBA" id="ARBA00023015"/>
    </source>
</evidence>
<evidence type="ECO:0000313" key="6">
    <source>
        <dbReference type="EMBL" id="MBU3158749.1"/>
    </source>
</evidence>
<sequence>MEKKSITIKDVAKQAGVSISTVSRAFNNYADISELTRKNILEVAENLGYRPNIVARSLSGAKNYRLGLLVEDYNEGDYIIYEMFMAFKSVVSDYGYETVILSTTSDMQKGKKLEKLFQEKHLDGALILGLKMTDDYFRQLESMSYPCVLHDILIKNPKVGCVGVDNIKGSILAVEHLLEQGHTKIGFINGHKDALVSYERLDGYYLALSRKGINIEEDLIVSGGFSYEGGKTAVVELIKKHKDITAIYCASDLMALGAIEGLKNMGYDVPKDISIIGFDDINLCNFVTPKLTSIRQDRQKIGKAAANLILSIISQQYLGRIIIEPELIERESSIKI</sequence>
<name>A0ABS6BPB3_9CLOT</name>
<accession>A0ABS6BPB3</accession>
<dbReference type="EMBL" id="JAHLDV010000004">
    <property type="protein sequence ID" value="MBU3158749.1"/>
    <property type="molecule type" value="Genomic_DNA"/>
</dbReference>
<feature type="domain" description="HTH cro/C1-type" evidence="5">
    <location>
        <begin position="2"/>
        <end position="54"/>
    </location>
</feature>
<dbReference type="PROSITE" id="PS50932">
    <property type="entry name" value="HTH_LACI_2"/>
    <property type="match status" value="1"/>
</dbReference>
<keyword evidence="3" id="KW-0804">Transcription</keyword>
<dbReference type="PROSITE" id="PS50943">
    <property type="entry name" value="HTH_CROC1"/>
    <property type="match status" value="1"/>
</dbReference>
<feature type="domain" description="HTH lacI-type" evidence="4">
    <location>
        <begin position="6"/>
        <end position="60"/>
    </location>
</feature>
<organism evidence="6 7">
    <name type="scientific">Clostridium frigoris</name>
    <dbReference type="NCBI Taxonomy" id="205327"/>
    <lineage>
        <taxon>Bacteria</taxon>
        <taxon>Bacillati</taxon>
        <taxon>Bacillota</taxon>
        <taxon>Clostridia</taxon>
        <taxon>Eubacteriales</taxon>
        <taxon>Clostridiaceae</taxon>
        <taxon>Clostridium</taxon>
    </lineage>
</organism>
<keyword evidence="2" id="KW-0238">DNA-binding</keyword>
<dbReference type="Proteomes" id="UP000776252">
    <property type="component" value="Unassembled WGS sequence"/>
</dbReference>
<dbReference type="InterPro" id="IPR001387">
    <property type="entry name" value="Cro/C1-type_HTH"/>
</dbReference>
<dbReference type="InterPro" id="IPR046335">
    <property type="entry name" value="LacI/GalR-like_sensor"/>
</dbReference>
<dbReference type="RefSeq" id="WP_216145959.1">
    <property type="nucleotide sequence ID" value="NZ_JAHLDV010000004.1"/>
</dbReference>
<dbReference type="CDD" id="cd06267">
    <property type="entry name" value="PBP1_LacI_sugar_binding-like"/>
    <property type="match status" value="1"/>
</dbReference>
<gene>
    <name evidence="6" type="ORF">KPL37_03035</name>
</gene>
<comment type="caution">
    <text evidence="6">The sequence shown here is derived from an EMBL/GenBank/DDBJ whole genome shotgun (WGS) entry which is preliminary data.</text>
</comment>
<protein>
    <submittedName>
        <fullName evidence="6">LacI family transcriptional regulator</fullName>
    </submittedName>
</protein>
<reference evidence="6 7" key="1">
    <citation type="submission" date="2021-06" db="EMBL/GenBank/DDBJ databases">
        <title>Clostridia strains as spoilage organisms.</title>
        <authorList>
            <person name="Wambui J."/>
            <person name="Stephan R."/>
            <person name="Stevens M.J.A."/>
        </authorList>
    </citation>
    <scope>NUCLEOTIDE SEQUENCE [LARGE SCALE GENOMIC DNA]</scope>
    <source>
        <strain evidence="6 7">DSM 14204</strain>
    </source>
</reference>
<dbReference type="SMART" id="SM00354">
    <property type="entry name" value="HTH_LACI"/>
    <property type="match status" value="1"/>
</dbReference>